<dbReference type="GeneID" id="300209086"/>
<evidence type="ECO:0008006" key="4">
    <source>
        <dbReference type="Google" id="ProtNLM"/>
    </source>
</evidence>
<reference evidence="3" key="1">
    <citation type="submission" date="2016-10" db="EMBL/GenBank/DDBJ databases">
        <authorList>
            <person name="Varghese N."/>
            <person name="Submissions S."/>
        </authorList>
    </citation>
    <scope>NUCLEOTIDE SEQUENCE [LARGE SCALE GENOMIC DNA]</scope>
    <source>
        <strain evidence="3">ATCC 23835</strain>
    </source>
</reference>
<dbReference type="PROSITE" id="PS51257">
    <property type="entry name" value="PROKAR_LIPOPROTEIN"/>
    <property type="match status" value="1"/>
</dbReference>
<keyword evidence="3" id="KW-1185">Reference proteome</keyword>
<accession>A0A1H1Y1E2</accession>
<sequence>MKKALLMLPLLALLLQGCGMTITRYDPNFDNVQTLKQHLPLQSISEAKVTAAPGQGSLTVRTNPIRSPSGSISQHVQDAITQELRLAGLIDPQAQRQLNVLLVKNDLTAGAVTGTGVLAARFTLLKVGQVTYDATQEVHSEWSSNPIGAVAIPNAANSYNPLVRDLLKALYSDPLFIQALK</sequence>
<organism evidence="2 3">
    <name type="scientific">Pseudomonas asplenii</name>
    <dbReference type="NCBI Taxonomy" id="53407"/>
    <lineage>
        <taxon>Bacteria</taxon>
        <taxon>Pseudomonadati</taxon>
        <taxon>Pseudomonadota</taxon>
        <taxon>Gammaproteobacteria</taxon>
        <taxon>Pseudomonadales</taxon>
        <taxon>Pseudomonadaceae</taxon>
        <taxon>Pseudomonas</taxon>
    </lineage>
</organism>
<dbReference type="AlphaFoldDB" id="A0A1H1Y1E2"/>
<protein>
    <recommendedName>
        <fullName evidence="4">Lipoprotein</fullName>
    </recommendedName>
</protein>
<feature type="chain" id="PRO_5009266067" description="Lipoprotein" evidence="1">
    <location>
        <begin position="22"/>
        <end position="181"/>
    </location>
</feature>
<gene>
    <name evidence="2" type="ORF">SAMN05216598_4176</name>
</gene>
<evidence type="ECO:0000313" key="2">
    <source>
        <dbReference type="EMBL" id="SDT15253.1"/>
    </source>
</evidence>
<dbReference type="EMBL" id="LT629777">
    <property type="protein sequence ID" value="SDT15253.1"/>
    <property type="molecule type" value="Genomic_DNA"/>
</dbReference>
<proteinExistence type="predicted"/>
<evidence type="ECO:0000313" key="3">
    <source>
        <dbReference type="Proteomes" id="UP000199524"/>
    </source>
</evidence>
<name>A0A1H1Y1E2_9PSED</name>
<evidence type="ECO:0000256" key="1">
    <source>
        <dbReference type="SAM" id="SignalP"/>
    </source>
</evidence>
<keyword evidence="1" id="KW-0732">Signal</keyword>
<feature type="signal peptide" evidence="1">
    <location>
        <begin position="1"/>
        <end position="21"/>
    </location>
</feature>
<dbReference type="RefSeq" id="WP_090208295.1">
    <property type="nucleotide sequence ID" value="NZ_LT629777.1"/>
</dbReference>
<dbReference type="Proteomes" id="UP000199524">
    <property type="component" value="Chromosome I"/>
</dbReference>